<evidence type="ECO:0000256" key="1">
    <source>
        <dbReference type="SAM" id="Phobius"/>
    </source>
</evidence>
<dbReference type="GO" id="GO:0000225">
    <property type="term" value="F:N-acetylglucosaminylphosphatidylinositol deacetylase activity"/>
    <property type="evidence" value="ECO:0007669"/>
    <property type="project" value="TreeGrafter"/>
</dbReference>
<evidence type="ECO:0000313" key="2">
    <source>
        <dbReference type="EMBL" id="CAG5044066.1"/>
    </source>
</evidence>
<protein>
    <submittedName>
        <fullName evidence="2">(apollo) hypothetical protein</fullName>
    </submittedName>
</protein>
<proteinExistence type="predicted"/>
<name>A0A8S3Y2S8_PARAO</name>
<dbReference type="PANTHER" id="PTHR12993:SF11">
    <property type="entry name" value="N-ACETYLGLUCOSAMINYL-PHOSPHATIDYLINOSITOL DE-N-ACETYLASE"/>
    <property type="match status" value="1"/>
</dbReference>
<evidence type="ECO:0000313" key="3">
    <source>
        <dbReference type="Proteomes" id="UP000691718"/>
    </source>
</evidence>
<dbReference type="AlphaFoldDB" id="A0A8S3Y2S8"/>
<dbReference type="GO" id="GO:0005783">
    <property type="term" value="C:endoplasmic reticulum"/>
    <property type="evidence" value="ECO:0007669"/>
    <property type="project" value="TreeGrafter"/>
</dbReference>
<keyword evidence="3" id="KW-1185">Reference proteome</keyword>
<gene>
    <name evidence="2" type="ORF">PAPOLLO_LOCUS22883</name>
</gene>
<dbReference type="Proteomes" id="UP000691718">
    <property type="component" value="Unassembled WGS sequence"/>
</dbReference>
<dbReference type="InterPro" id="IPR003737">
    <property type="entry name" value="GlcNAc_PI_deacetylase-related"/>
</dbReference>
<reference evidence="2" key="1">
    <citation type="submission" date="2021-04" db="EMBL/GenBank/DDBJ databases">
        <authorList>
            <person name="Tunstrom K."/>
        </authorList>
    </citation>
    <scope>NUCLEOTIDE SEQUENCE</scope>
</reference>
<sequence>MFTKMKSLQVLSLWIVGYVCVCCVVYRRYARKLPTRIRGALRAKRVLLVTAHPDDECMFFGPTIYRLCEQGADVYILCLSNGNYDGKGDIRPKELWNACKLLGVPAENICLMNDTRLQDDPKVQWPVQVIAKLIHHHLEMLEVDTLVTFDRGGISSHPNHSAVFYAVAYIFVEKNMPKRCTVYTLDSVNILRKYMSFLDLPLSFVLSSKRYFLRWTESRRVTRAMKQHRSQMVWFRYLYVIFSRYMVINTLRKINLADIELELEVDD</sequence>
<dbReference type="EMBL" id="CAJQZP010001411">
    <property type="protein sequence ID" value="CAG5044066.1"/>
    <property type="molecule type" value="Genomic_DNA"/>
</dbReference>
<dbReference type="PANTHER" id="PTHR12993">
    <property type="entry name" value="N-ACETYLGLUCOSAMINYL-PHOSPHATIDYLINOSITOL DE-N-ACETYLASE-RELATED"/>
    <property type="match status" value="1"/>
</dbReference>
<dbReference type="OrthoDB" id="440160at2759"/>
<dbReference type="Pfam" id="PF02585">
    <property type="entry name" value="PIG-L"/>
    <property type="match status" value="1"/>
</dbReference>
<feature type="transmembrane region" description="Helical" evidence="1">
    <location>
        <begin position="233"/>
        <end position="251"/>
    </location>
</feature>
<keyword evidence="1" id="KW-1133">Transmembrane helix</keyword>
<organism evidence="2 3">
    <name type="scientific">Parnassius apollo</name>
    <name type="common">Apollo butterfly</name>
    <name type="synonym">Papilio apollo</name>
    <dbReference type="NCBI Taxonomy" id="110799"/>
    <lineage>
        <taxon>Eukaryota</taxon>
        <taxon>Metazoa</taxon>
        <taxon>Ecdysozoa</taxon>
        <taxon>Arthropoda</taxon>
        <taxon>Hexapoda</taxon>
        <taxon>Insecta</taxon>
        <taxon>Pterygota</taxon>
        <taxon>Neoptera</taxon>
        <taxon>Endopterygota</taxon>
        <taxon>Lepidoptera</taxon>
        <taxon>Glossata</taxon>
        <taxon>Ditrysia</taxon>
        <taxon>Papilionoidea</taxon>
        <taxon>Papilionidae</taxon>
        <taxon>Parnassiinae</taxon>
        <taxon>Parnassini</taxon>
        <taxon>Parnassius</taxon>
        <taxon>Parnassius</taxon>
    </lineage>
</organism>
<keyword evidence="1" id="KW-0472">Membrane</keyword>
<keyword evidence="1" id="KW-0812">Transmembrane</keyword>
<accession>A0A8S3Y2S8</accession>
<comment type="caution">
    <text evidence="2">The sequence shown here is derived from an EMBL/GenBank/DDBJ whole genome shotgun (WGS) entry which is preliminary data.</text>
</comment>